<sequence length="204" mass="23449">MRVIIQSEVSECALASLAVIARICRLASQKNSIRKLMRIMCGYHWLNRNIWDAGASQVFLAALVLAVFCFALENLCEASLDWILTFIGMPSRLDFIKEDQAIRPWISPLLISPILENFICFVWLRFVFSDRKWHWWKGPLVVSLIAGVFHSLFNWEIRYMAICVVFFAICCLLANVHDRIVGFLASVLLHSAFNLIVMAFSRFS</sequence>
<evidence type="ECO:0008006" key="4">
    <source>
        <dbReference type="Google" id="ProtNLM"/>
    </source>
</evidence>
<dbReference type="Proteomes" id="UP000319349">
    <property type="component" value="Chromosome"/>
</dbReference>
<feature type="transmembrane region" description="Helical" evidence="1">
    <location>
        <begin position="159"/>
        <end position="176"/>
    </location>
</feature>
<gene>
    <name evidence="2" type="ORF">E4A48_00390</name>
</gene>
<feature type="transmembrane region" description="Helical" evidence="1">
    <location>
        <begin position="183"/>
        <end position="203"/>
    </location>
</feature>
<dbReference type="RefSeq" id="WP_142741673.1">
    <property type="nucleotide sequence ID" value="NZ_CP038228.1"/>
</dbReference>
<feature type="transmembrane region" description="Helical" evidence="1">
    <location>
        <begin position="105"/>
        <end position="128"/>
    </location>
</feature>
<name>A0A514E8K9_9XANT</name>
<proteinExistence type="predicted"/>
<reference evidence="2 3" key="1">
    <citation type="submission" date="2019-03" db="EMBL/GenBank/DDBJ databases">
        <title>Tal1 in Xanthomonas translucens pv. cerealis Contributes to Virulence in Bacterial Leaf Streak of Wheat.</title>
        <authorList>
            <person name="Shah S.M.A."/>
            <person name="Haq F."/>
            <person name="Ma W."/>
            <person name="Xu X."/>
            <person name="Wang S."/>
            <person name="Xu Z."/>
            <person name="Zou L."/>
            <person name="Zhu B."/>
            <person name="Chen G."/>
        </authorList>
    </citation>
    <scope>NUCLEOTIDE SEQUENCE [LARGE SCALE GENOMIC DNA]</scope>
    <source>
        <strain evidence="2 3">01</strain>
    </source>
</reference>
<feature type="transmembrane region" description="Helical" evidence="1">
    <location>
        <begin position="58"/>
        <end position="85"/>
    </location>
</feature>
<accession>A0A514E8K9</accession>
<keyword evidence="1" id="KW-1133">Transmembrane helix</keyword>
<evidence type="ECO:0000256" key="1">
    <source>
        <dbReference type="SAM" id="Phobius"/>
    </source>
</evidence>
<evidence type="ECO:0000313" key="2">
    <source>
        <dbReference type="EMBL" id="QDI02358.1"/>
    </source>
</evidence>
<feature type="transmembrane region" description="Helical" evidence="1">
    <location>
        <begin position="135"/>
        <end position="153"/>
    </location>
</feature>
<keyword evidence="3" id="KW-1185">Reference proteome</keyword>
<keyword evidence="1" id="KW-0812">Transmembrane</keyword>
<keyword evidence="1" id="KW-0472">Membrane</keyword>
<evidence type="ECO:0000313" key="3">
    <source>
        <dbReference type="Proteomes" id="UP000319349"/>
    </source>
</evidence>
<protein>
    <recommendedName>
        <fullName evidence="4">CPBP family intramembrane metalloprotease</fullName>
    </recommendedName>
</protein>
<organism evidence="2 3">
    <name type="scientific">Xanthomonas cerealis pv. cerealis</name>
    <dbReference type="NCBI Taxonomy" id="152263"/>
    <lineage>
        <taxon>Bacteria</taxon>
        <taxon>Pseudomonadati</taxon>
        <taxon>Pseudomonadota</taxon>
        <taxon>Gammaproteobacteria</taxon>
        <taxon>Lysobacterales</taxon>
        <taxon>Lysobacteraceae</taxon>
        <taxon>Xanthomonas</taxon>
        <taxon>Xanthomonas translucens group</taxon>
        <taxon>Xanthomonas cerealis</taxon>
    </lineage>
</organism>
<dbReference type="AlphaFoldDB" id="A0A514E8K9"/>
<dbReference type="EMBL" id="CP038228">
    <property type="protein sequence ID" value="QDI02358.1"/>
    <property type="molecule type" value="Genomic_DNA"/>
</dbReference>